<proteinExistence type="inferred from homology"/>
<dbReference type="PROSITE" id="PS00441">
    <property type="entry name" value="CHALCONE_SYNTH"/>
    <property type="match status" value="1"/>
</dbReference>
<evidence type="ECO:0000256" key="2">
    <source>
        <dbReference type="ARBA" id="ARBA00022679"/>
    </source>
</evidence>
<dbReference type="HOGENOM" id="CLU_034992_0_1_0"/>
<dbReference type="CDD" id="cd00831">
    <property type="entry name" value="CHS_like"/>
    <property type="match status" value="1"/>
</dbReference>
<dbReference type="EMBL" id="CP003382">
    <property type="protein sequence ID" value="AFZ67294.1"/>
    <property type="molecule type" value="Genomic_DNA"/>
</dbReference>
<evidence type="ECO:0000256" key="1">
    <source>
        <dbReference type="ARBA" id="ARBA00005531"/>
    </source>
</evidence>
<dbReference type="Gene3D" id="3.40.47.10">
    <property type="match status" value="2"/>
</dbReference>
<dbReference type="AlphaFoldDB" id="L0A1G5"/>
<dbReference type="Proteomes" id="UP000010467">
    <property type="component" value="Chromosome"/>
</dbReference>
<feature type="active site" description="Acyl-thioester intermediate" evidence="4">
    <location>
        <position position="167"/>
    </location>
</feature>
<feature type="domain" description="Chalcone/stilbene synthase N-terminal" evidence="5">
    <location>
        <begin position="96"/>
        <end position="227"/>
    </location>
</feature>
<evidence type="ECO:0000313" key="7">
    <source>
        <dbReference type="EMBL" id="AFZ67294.1"/>
    </source>
</evidence>
<dbReference type="GO" id="GO:0030639">
    <property type="term" value="P:polyketide biosynthetic process"/>
    <property type="evidence" value="ECO:0007669"/>
    <property type="project" value="TreeGrafter"/>
</dbReference>
<dbReference type="InterPro" id="IPR011141">
    <property type="entry name" value="Polyketide_synthase_type-III"/>
</dbReference>
<gene>
    <name evidence="7" type="ordered locus">Deipe_1775</name>
</gene>
<dbReference type="eggNOG" id="COG3424">
    <property type="taxonomic scope" value="Bacteria"/>
</dbReference>
<evidence type="ECO:0000256" key="4">
    <source>
        <dbReference type="PIRSR" id="PIRSR000451-1"/>
    </source>
</evidence>
<dbReference type="PATRIC" id="fig|937777.3.peg.1777"/>
<evidence type="ECO:0000313" key="8">
    <source>
        <dbReference type="Proteomes" id="UP000010467"/>
    </source>
</evidence>
<dbReference type="InterPro" id="IPR016039">
    <property type="entry name" value="Thiolase-like"/>
</dbReference>
<dbReference type="PANTHER" id="PTHR11877:SF99">
    <property type="entry name" value="1,3,6,8-TETRAHYDROXYNAPHTHALENE SYNTHASE"/>
    <property type="match status" value="1"/>
</dbReference>
<evidence type="ECO:0000259" key="5">
    <source>
        <dbReference type="Pfam" id="PF00195"/>
    </source>
</evidence>
<dbReference type="OrthoDB" id="9786288at2"/>
<sequence length="377" mass="40643">MRRLTADLLTEQVDATSVRFREAGPQVTRPVALRGLFTATPAHRATQDEIREVARRTFPRLSAFRQLMDVFANTQIDARFLAMPLSWYEQEHGWAEKNAVYTREALRLSEQAARGALDAAGVRARDVDAVVFVTSTGVSTPSLETFLMSRLGVNPHAVRLPLWGLGCAGGAAGLARGADLVRAGFQRVLLVTVELCSLTFVRGDESKSNFVGTSLFADGAAALVLGSPDARANGDPLAHLHGARSTLIEDSADIMGWDVVDAGLQVRFSRDIPALVRSLMATNVHEALKGHGWSRDQLRHFVVHPGGVKVLSSYEEALALPAGALDASRTVLRQYGNMSAPTVLFVLERALRGGPRGKGLLSAMGPGFSAEHVLLEF</sequence>
<dbReference type="InterPro" id="IPR018088">
    <property type="entry name" value="Chalcone/stilbene_synthase_AS"/>
</dbReference>
<protein>
    <submittedName>
        <fullName evidence="7">Putative naringenin-chalcone synthase</fullName>
    </submittedName>
</protein>
<dbReference type="STRING" id="937777.Deipe_1775"/>
<dbReference type="SUPFAM" id="SSF53901">
    <property type="entry name" value="Thiolase-like"/>
    <property type="match status" value="1"/>
</dbReference>
<keyword evidence="3" id="KW-0012">Acyltransferase</keyword>
<evidence type="ECO:0000256" key="3">
    <source>
        <dbReference type="ARBA" id="ARBA00023315"/>
    </source>
</evidence>
<dbReference type="Pfam" id="PF02797">
    <property type="entry name" value="Chal_sti_synt_C"/>
    <property type="match status" value="1"/>
</dbReference>
<dbReference type="InterPro" id="IPR001099">
    <property type="entry name" value="Chalcone/stilbene_synt_N"/>
</dbReference>
<reference evidence="8" key="1">
    <citation type="submission" date="2012-03" db="EMBL/GenBank/DDBJ databases">
        <title>Complete sequence of chromosome of Deinococcus peraridilitoris DSM 19664.</title>
        <authorList>
            <person name="Lucas S."/>
            <person name="Copeland A."/>
            <person name="Lapidus A."/>
            <person name="Glavina del Rio T."/>
            <person name="Dalin E."/>
            <person name="Tice H."/>
            <person name="Bruce D."/>
            <person name="Goodwin L."/>
            <person name="Pitluck S."/>
            <person name="Peters L."/>
            <person name="Mikhailova N."/>
            <person name="Lu M."/>
            <person name="Kyrpides N."/>
            <person name="Mavromatis K."/>
            <person name="Ivanova N."/>
            <person name="Brettin T."/>
            <person name="Detter J.C."/>
            <person name="Han C."/>
            <person name="Larimer F."/>
            <person name="Land M."/>
            <person name="Hauser L."/>
            <person name="Markowitz V."/>
            <person name="Cheng J.-F."/>
            <person name="Hugenholtz P."/>
            <person name="Woyke T."/>
            <person name="Wu D."/>
            <person name="Pukall R."/>
            <person name="Steenblock K."/>
            <person name="Brambilla E."/>
            <person name="Klenk H.-P."/>
            <person name="Eisen J.A."/>
        </authorList>
    </citation>
    <scope>NUCLEOTIDE SEQUENCE [LARGE SCALE GENOMIC DNA]</scope>
    <source>
        <strain evidence="8">DSM 19664 / LMG 22246 / CIP 109416 / KR-200</strain>
    </source>
</reference>
<keyword evidence="8" id="KW-1185">Reference proteome</keyword>
<dbReference type="PIRSF" id="PIRSF000451">
    <property type="entry name" value="PKS_III"/>
    <property type="match status" value="1"/>
</dbReference>
<dbReference type="GO" id="GO:0016747">
    <property type="term" value="F:acyltransferase activity, transferring groups other than amino-acyl groups"/>
    <property type="evidence" value="ECO:0007669"/>
    <property type="project" value="InterPro"/>
</dbReference>
<dbReference type="InterPro" id="IPR012328">
    <property type="entry name" value="Chalcone/stilbene_synt_C"/>
</dbReference>
<organism evidence="7 8">
    <name type="scientific">Deinococcus peraridilitoris (strain DSM 19664 / LMG 22246 / CIP 109416 / KR-200)</name>
    <dbReference type="NCBI Taxonomy" id="937777"/>
    <lineage>
        <taxon>Bacteria</taxon>
        <taxon>Thermotogati</taxon>
        <taxon>Deinococcota</taxon>
        <taxon>Deinococci</taxon>
        <taxon>Deinococcales</taxon>
        <taxon>Deinococcaceae</taxon>
        <taxon>Deinococcus</taxon>
    </lineage>
</organism>
<comment type="similarity">
    <text evidence="1">Belongs to the thiolase-like superfamily. Chalcone/stilbene synthases family.</text>
</comment>
<dbReference type="KEGG" id="dpd:Deipe_1775"/>
<feature type="domain" description="Chalcone/stilbene synthase C-terminal" evidence="6">
    <location>
        <begin position="240"/>
        <end position="375"/>
    </location>
</feature>
<accession>L0A1G5</accession>
<evidence type="ECO:0000259" key="6">
    <source>
        <dbReference type="Pfam" id="PF02797"/>
    </source>
</evidence>
<keyword evidence="2" id="KW-0808">Transferase</keyword>
<dbReference type="RefSeq" id="WP_015235599.1">
    <property type="nucleotide sequence ID" value="NC_019793.1"/>
</dbReference>
<dbReference type="PANTHER" id="PTHR11877">
    <property type="entry name" value="HYDROXYMETHYLGLUTARYL-COA SYNTHASE"/>
    <property type="match status" value="1"/>
</dbReference>
<name>L0A1G5_DEIPD</name>
<dbReference type="Pfam" id="PF00195">
    <property type="entry name" value="Chal_sti_synt_N"/>
    <property type="match status" value="1"/>
</dbReference>